<reference evidence="1 2" key="1">
    <citation type="submission" date="2024-09" db="EMBL/GenBank/DDBJ databases">
        <title>Chromosome-scale assembly of Riccia sorocarpa.</title>
        <authorList>
            <person name="Paukszto L."/>
        </authorList>
    </citation>
    <scope>NUCLEOTIDE SEQUENCE [LARGE SCALE GENOMIC DNA]</scope>
    <source>
        <strain evidence="1">LP-2024</strain>
        <tissue evidence="1">Aerial parts of the thallus</tissue>
    </source>
</reference>
<gene>
    <name evidence="1" type="ORF">R1sor_027014</name>
</gene>
<proteinExistence type="predicted"/>
<dbReference type="EMBL" id="JBJQOH010000008">
    <property type="protein sequence ID" value="KAL3677066.1"/>
    <property type="molecule type" value="Genomic_DNA"/>
</dbReference>
<sequence>MAGDFNMVELYEDSKGKSALVSGAEARSWKYVAESKGLVDAYLCAVTTTGGFFTRQAFCGLRYDRARLNRIYVSEGAEWLELVKEVSHKSDQVVSDQVPVTFDCRLKSDGDQGRRSPTRYFYAQANAKFSREAIQALKLEDGTTTIDRTKIMEEVGDYYIKIFQREETTATIIAAREEAFVVLSKKVTAQQDERVSQHPTLDEVEKFVSMLQRDKSPGLDGLTVEALLLSWDRVKDDCFSMIQHFWDTGELIQGSRTAVIKLLPKNQDKEELKKWRPLSLMLLTYKIIAKLVAERMKKYMMPELVDMQQVGFIQGRSITTNLLSLRLGKDWAAATGRNAFS</sequence>
<name>A0ABD3GGQ2_9MARC</name>
<dbReference type="AlphaFoldDB" id="A0ABD3GGQ2"/>
<evidence type="ECO:0008006" key="3">
    <source>
        <dbReference type="Google" id="ProtNLM"/>
    </source>
</evidence>
<organism evidence="1 2">
    <name type="scientific">Riccia sorocarpa</name>
    <dbReference type="NCBI Taxonomy" id="122646"/>
    <lineage>
        <taxon>Eukaryota</taxon>
        <taxon>Viridiplantae</taxon>
        <taxon>Streptophyta</taxon>
        <taxon>Embryophyta</taxon>
        <taxon>Marchantiophyta</taxon>
        <taxon>Marchantiopsida</taxon>
        <taxon>Marchantiidae</taxon>
        <taxon>Marchantiales</taxon>
        <taxon>Ricciaceae</taxon>
        <taxon>Riccia</taxon>
    </lineage>
</organism>
<dbReference type="InterPro" id="IPR036691">
    <property type="entry name" value="Endo/exonu/phosph_ase_sf"/>
</dbReference>
<comment type="caution">
    <text evidence="1">The sequence shown here is derived from an EMBL/GenBank/DDBJ whole genome shotgun (WGS) entry which is preliminary data.</text>
</comment>
<dbReference type="InterPro" id="IPR043502">
    <property type="entry name" value="DNA/RNA_pol_sf"/>
</dbReference>
<protein>
    <recommendedName>
        <fullName evidence="3">Reverse transcriptase domain-containing protein</fullName>
    </recommendedName>
</protein>
<keyword evidence="2" id="KW-1185">Reference proteome</keyword>
<dbReference type="SUPFAM" id="SSF56672">
    <property type="entry name" value="DNA/RNA polymerases"/>
    <property type="match status" value="1"/>
</dbReference>
<dbReference type="Gene3D" id="3.60.10.10">
    <property type="entry name" value="Endonuclease/exonuclease/phosphatase"/>
    <property type="match status" value="1"/>
</dbReference>
<evidence type="ECO:0000313" key="2">
    <source>
        <dbReference type="Proteomes" id="UP001633002"/>
    </source>
</evidence>
<evidence type="ECO:0000313" key="1">
    <source>
        <dbReference type="EMBL" id="KAL3677066.1"/>
    </source>
</evidence>
<dbReference type="Proteomes" id="UP001633002">
    <property type="component" value="Unassembled WGS sequence"/>
</dbReference>
<dbReference type="PANTHER" id="PTHR19446">
    <property type="entry name" value="REVERSE TRANSCRIPTASES"/>
    <property type="match status" value="1"/>
</dbReference>
<accession>A0ABD3GGQ2</accession>